<keyword evidence="2" id="KW-0479">Metal-binding</keyword>
<dbReference type="GO" id="GO:0046872">
    <property type="term" value="F:metal ion binding"/>
    <property type="evidence" value="ECO:0007669"/>
    <property type="project" value="UniProtKB-KW"/>
</dbReference>
<dbReference type="OrthoDB" id="5296936at2"/>
<dbReference type="InterPro" id="IPR035938">
    <property type="entry name" value="Hemerythrin-like_sf"/>
</dbReference>
<dbReference type="EMBL" id="PSNX01000021">
    <property type="protein sequence ID" value="PPE64912.1"/>
    <property type="molecule type" value="Genomic_DNA"/>
</dbReference>
<dbReference type="Proteomes" id="UP000238605">
    <property type="component" value="Unassembled WGS sequence"/>
</dbReference>
<dbReference type="InterPro" id="IPR012827">
    <property type="entry name" value="Hemerythrin_metal-bd"/>
</dbReference>
<evidence type="ECO:0000313" key="6">
    <source>
        <dbReference type="Proteomes" id="UP000238605"/>
    </source>
</evidence>
<sequence length="164" mass="17864">MSALPAALQWSDALVLGNEAMDRTHEEFVALLQALQAAPDDALQPALRTLIEHTEAHFGQEDAWMVATGFAPDNCHQRQHTMVLDLMRTVEQQAVQDLTLVRRLAEELALWFPQHAQMMDAALAWHCEQVGFDTATGALRPGAAAQALPDTPLSHCGSAGCATR</sequence>
<dbReference type="PANTHER" id="PTHR37164">
    <property type="entry name" value="BACTERIOHEMERYTHRIN"/>
    <property type="match status" value="1"/>
</dbReference>
<name>A0A2S5SQA8_9BURK</name>
<dbReference type="AlphaFoldDB" id="A0A2S5SQA8"/>
<evidence type="ECO:0000256" key="1">
    <source>
        <dbReference type="ARBA" id="ARBA00010587"/>
    </source>
</evidence>
<evidence type="ECO:0000313" key="5">
    <source>
        <dbReference type="EMBL" id="PPE64912.1"/>
    </source>
</evidence>
<dbReference type="RefSeq" id="WP_104303961.1">
    <property type="nucleotide sequence ID" value="NZ_PSNX01000021.1"/>
</dbReference>
<dbReference type="InterPro" id="IPR012312">
    <property type="entry name" value="Hemerythrin-like"/>
</dbReference>
<evidence type="ECO:0000259" key="4">
    <source>
        <dbReference type="Pfam" id="PF01814"/>
    </source>
</evidence>
<comment type="similarity">
    <text evidence="1">Belongs to the hemerythrin family.</text>
</comment>
<dbReference type="PANTHER" id="PTHR37164:SF1">
    <property type="entry name" value="BACTERIOHEMERYTHRIN"/>
    <property type="match status" value="1"/>
</dbReference>
<dbReference type="InterPro" id="IPR050669">
    <property type="entry name" value="Hemerythrin"/>
</dbReference>
<protein>
    <submittedName>
        <fullName evidence="5">Hemerythrin</fullName>
    </submittedName>
</protein>
<dbReference type="Gene3D" id="1.20.120.50">
    <property type="entry name" value="Hemerythrin-like"/>
    <property type="match status" value="1"/>
</dbReference>
<dbReference type="Pfam" id="PF01814">
    <property type="entry name" value="Hemerythrin"/>
    <property type="match status" value="1"/>
</dbReference>
<keyword evidence="3" id="KW-0408">Iron</keyword>
<evidence type="ECO:0000256" key="3">
    <source>
        <dbReference type="ARBA" id="ARBA00023004"/>
    </source>
</evidence>
<evidence type="ECO:0000256" key="2">
    <source>
        <dbReference type="ARBA" id="ARBA00022723"/>
    </source>
</evidence>
<proteinExistence type="inferred from homology"/>
<reference evidence="5 6" key="1">
    <citation type="submission" date="2018-02" db="EMBL/GenBank/DDBJ databases">
        <title>Reclassifiation of [Polyangium] brachysporum DSM 7029 as Guopingzhaonella breviflexa gen. nov., sp. nov., a member of the family Comamonadaceae.</title>
        <authorList>
            <person name="Tang B."/>
        </authorList>
    </citation>
    <scope>NUCLEOTIDE SEQUENCE [LARGE SCALE GENOMIC DNA]</scope>
    <source>
        <strain evidence="5 6">BCRC 80649</strain>
    </source>
</reference>
<dbReference type="CDD" id="cd12107">
    <property type="entry name" value="Hemerythrin"/>
    <property type="match status" value="1"/>
</dbReference>
<feature type="domain" description="Hemerythrin-like" evidence="4">
    <location>
        <begin position="17"/>
        <end position="121"/>
    </location>
</feature>
<organism evidence="5 6">
    <name type="scientific">Caldimonas caldifontis</name>
    <dbReference type="NCBI Taxonomy" id="1452508"/>
    <lineage>
        <taxon>Bacteria</taxon>
        <taxon>Pseudomonadati</taxon>
        <taxon>Pseudomonadota</taxon>
        <taxon>Betaproteobacteria</taxon>
        <taxon>Burkholderiales</taxon>
        <taxon>Sphaerotilaceae</taxon>
        <taxon>Caldimonas</taxon>
    </lineage>
</organism>
<dbReference type="SUPFAM" id="SSF47188">
    <property type="entry name" value="Hemerythrin-like"/>
    <property type="match status" value="1"/>
</dbReference>
<keyword evidence="6" id="KW-1185">Reference proteome</keyword>
<accession>A0A2S5SQA8</accession>
<comment type="caution">
    <text evidence="5">The sequence shown here is derived from an EMBL/GenBank/DDBJ whole genome shotgun (WGS) entry which is preliminary data.</text>
</comment>
<gene>
    <name evidence="5" type="ORF">C1704_17125</name>
</gene>
<dbReference type="NCBIfam" id="TIGR02481">
    <property type="entry name" value="hemeryth_dom"/>
    <property type="match status" value="1"/>
</dbReference>